<reference evidence="6 7" key="1">
    <citation type="journal article" date="2020" name="IScience">
        <title>Genome Sequencing of the Endangered Kingdonia uniflora (Circaeasteraceae, Ranunculales) Reveals Potential Mechanisms of Evolutionary Specialization.</title>
        <authorList>
            <person name="Sun Y."/>
            <person name="Deng T."/>
            <person name="Zhang A."/>
            <person name="Moore M.J."/>
            <person name="Landis J.B."/>
            <person name="Lin N."/>
            <person name="Zhang H."/>
            <person name="Zhang X."/>
            <person name="Huang J."/>
            <person name="Zhang X."/>
            <person name="Sun H."/>
            <person name="Wang H."/>
        </authorList>
    </citation>
    <scope>NUCLEOTIDE SEQUENCE [LARGE SCALE GENOMIC DNA]</scope>
    <source>
        <strain evidence="6">TB1705</strain>
        <tissue evidence="6">Leaf</tissue>
    </source>
</reference>
<evidence type="ECO:0000256" key="5">
    <source>
        <dbReference type="RuleBase" id="RU362057"/>
    </source>
</evidence>
<dbReference type="CDD" id="cd03784">
    <property type="entry name" value="GT1_Gtf-like"/>
    <property type="match status" value="1"/>
</dbReference>
<dbReference type="Pfam" id="PF00201">
    <property type="entry name" value="UDPGT"/>
    <property type="match status" value="1"/>
</dbReference>
<dbReference type="InterPro" id="IPR002213">
    <property type="entry name" value="UDP_glucos_trans"/>
</dbReference>
<dbReference type="GO" id="GO:0035251">
    <property type="term" value="F:UDP-glucosyltransferase activity"/>
    <property type="evidence" value="ECO:0007669"/>
    <property type="project" value="TreeGrafter"/>
</dbReference>
<evidence type="ECO:0000313" key="6">
    <source>
        <dbReference type="EMBL" id="KAF6151518.1"/>
    </source>
</evidence>
<comment type="caution">
    <text evidence="6">The sequence shown here is derived from an EMBL/GenBank/DDBJ whole genome shotgun (WGS) entry which is preliminary data.</text>
</comment>
<evidence type="ECO:0000256" key="2">
    <source>
        <dbReference type="ARBA" id="ARBA00022676"/>
    </source>
</evidence>
<dbReference type="PANTHER" id="PTHR48047:SF45">
    <property type="entry name" value="SCOPOLETIN GLUCOSYLTRANSFERASE-LIKE"/>
    <property type="match status" value="1"/>
</dbReference>
<dbReference type="Proteomes" id="UP000541444">
    <property type="component" value="Unassembled WGS sequence"/>
</dbReference>
<comment type="similarity">
    <text evidence="1 4">Belongs to the UDP-glycosyltransferase family.</text>
</comment>
<dbReference type="InterPro" id="IPR035595">
    <property type="entry name" value="UDP_glycos_trans_CS"/>
</dbReference>
<dbReference type="OrthoDB" id="5835829at2759"/>
<protein>
    <recommendedName>
        <fullName evidence="5">Glycosyltransferase</fullName>
        <ecNumber evidence="5">2.4.1.-</ecNumber>
    </recommendedName>
</protein>
<dbReference type="PANTHER" id="PTHR48047">
    <property type="entry name" value="GLYCOSYLTRANSFERASE"/>
    <property type="match status" value="1"/>
</dbReference>
<dbReference type="FunFam" id="3.40.50.2000:FF:000047">
    <property type="entry name" value="Glycosyltransferase"/>
    <property type="match status" value="1"/>
</dbReference>
<dbReference type="Gene3D" id="3.40.50.2000">
    <property type="entry name" value="Glycogen Phosphorylase B"/>
    <property type="match status" value="2"/>
</dbReference>
<gene>
    <name evidence="6" type="ORF">GIB67_016330</name>
</gene>
<evidence type="ECO:0000256" key="1">
    <source>
        <dbReference type="ARBA" id="ARBA00009995"/>
    </source>
</evidence>
<dbReference type="EMBL" id="JACGCM010001690">
    <property type="protein sequence ID" value="KAF6151518.1"/>
    <property type="molecule type" value="Genomic_DNA"/>
</dbReference>
<proteinExistence type="inferred from homology"/>
<accession>A0A7J7M9T8</accession>
<dbReference type="AlphaFoldDB" id="A0A7J7M9T8"/>
<sequence>MGSEGRQLHFFYFPFMAQGHMIPMVDIAKLLAHRGVKGTIITTPLNALLISRSIEGERKSGINLGIEIMKFPSAEAGLPEGCDNVDIVTTREMAGSFFKAVSMLKQPLKMLLEKHRVDCLVADMFFTWTTDVAGELGIPRLVFHGTSLFSLCVGDSIDSNAPHKTVESDVQPFVVPGLPDQIEMTKSELSDHTKTTDTNSPFAELIKAVRKSEVTSFGVVANSFYELEPAYADHYRKAMGRRAWHIGPVSLCNRNTADKAQRGKNSTIDENYCLNWLDSKELDSVIYVSFGSMGRFSAIQLLEIATGLEASNVPFIWVVRKSREGAKELCLPDGFQERMEGKGLIIRDWAPQVLILDHPAIGGFVTHCGWNSTLEAVCAGVPMIAWPLSAEQFYNEKLITDILRIGIPAGPLVWSSFLEAIPEAALVKSEKVEMLVTQLMGSGGDTTEMRRRAKVLREMANKAVEKGGSSYKDLNRLIDDIRMHNPLDVCL</sequence>
<keyword evidence="3 4" id="KW-0808">Transferase</keyword>
<keyword evidence="7" id="KW-1185">Reference proteome</keyword>
<keyword evidence="2 4" id="KW-0328">Glycosyltransferase</keyword>
<evidence type="ECO:0000256" key="3">
    <source>
        <dbReference type="ARBA" id="ARBA00022679"/>
    </source>
</evidence>
<evidence type="ECO:0000256" key="4">
    <source>
        <dbReference type="RuleBase" id="RU003718"/>
    </source>
</evidence>
<dbReference type="FunFam" id="3.40.50.2000:FF:000071">
    <property type="entry name" value="Glycosyltransferase"/>
    <property type="match status" value="1"/>
</dbReference>
<name>A0A7J7M9T8_9MAGN</name>
<dbReference type="EC" id="2.4.1.-" evidence="5"/>
<dbReference type="PROSITE" id="PS00375">
    <property type="entry name" value="UDPGT"/>
    <property type="match status" value="1"/>
</dbReference>
<evidence type="ECO:0000313" key="7">
    <source>
        <dbReference type="Proteomes" id="UP000541444"/>
    </source>
</evidence>
<dbReference type="SUPFAM" id="SSF53756">
    <property type="entry name" value="UDP-Glycosyltransferase/glycogen phosphorylase"/>
    <property type="match status" value="1"/>
</dbReference>
<organism evidence="6 7">
    <name type="scientific">Kingdonia uniflora</name>
    <dbReference type="NCBI Taxonomy" id="39325"/>
    <lineage>
        <taxon>Eukaryota</taxon>
        <taxon>Viridiplantae</taxon>
        <taxon>Streptophyta</taxon>
        <taxon>Embryophyta</taxon>
        <taxon>Tracheophyta</taxon>
        <taxon>Spermatophyta</taxon>
        <taxon>Magnoliopsida</taxon>
        <taxon>Ranunculales</taxon>
        <taxon>Circaeasteraceae</taxon>
        <taxon>Kingdonia</taxon>
    </lineage>
</organism>